<feature type="domain" description="Xylose isomerase-like TIM barrel" evidence="1">
    <location>
        <begin position="19"/>
        <end position="304"/>
    </location>
</feature>
<dbReference type="InterPro" id="IPR036237">
    <property type="entry name" value="Xyl_isomerase-like_sf"/>
</dbReference>
<gene>
    <name evidence="2" type="ORF">ACFQMN_12975</name>
</gene>
<sequence>MKLGVFTVLFSDLSFEDMLDKAKESGLKAVEIGTGGYPGNAHCNVDELLESEEKRKEYLDKVHQRGLTISAFSCHGNPISPDEKFAEESHEAFVKSVKLANLLDVPVVNTFSGTPGGSKTDTSPNWPVTPWPAEYSDILEWQWNEKLIPYWKEQGDFAAEYGVKIGLELHAGFLVHTPYTMLKLREATNDAVGANLDPSHLWWQGIDPVAAIKILGKADAIHHFHAKDTYIDQENVNMYGLTDMQPYSEVKTRAWSFRSVGYGHGIQEWSNIVSALRTYGYDYVISIEHEDPIMSISEGFNQAVKNLKAVNIEEPPADMWWA</sequence>
<reference evidence="3" key="1">
    <citation type="journal article" date="2019" name="Int. J. Syst. Evol. Microbiol.">
        <title>The Global Catalogue of Microorganisms (GCM) 10K type strain sequencing project: providing services to taxonomists for standard genome sequencing and annotation.</title>
        <authorList>
            <consortium name="The Broad Institute Genomics Platform"/>
            <consortium name="The Broad Institute Genome Sequencing Center for Infectious Disease"/>
            <person name="Wu L."/>
            <person name="Ma J."/>
        </authorList>
    </citation>
    <scope>NUCLEOTIDE SEQUENCE [LARGE SCALE GENOMIC DNA]</scope>
    <source>
        <strain evidence="3">CCUG 73951</strain>
    </source>
</reference>
<accession>A0ABW2K4P1</accession>
<evidence type="ECO:0000313" key="2">
    <source>
        <dbReference type="EMBL" id="MFC7321793.1"/>
    </source>
</evidence>
<organism evidence="2 3">
    <name type="scientific">Halobacillus campisalis</name>
    <dbReference type="NCBI Taxonomy" id="435909"/>
    <lineage>
        <taxon>Bacteria</taxon>
        <taxon>Bacillati</taxon>
        <taxon>Bacillota</taxon>
        <taxon>Bacilli</taxon>
        <taxon>Bacillales</taxon>
        <taxon>Bacillaceae</taxon>
        <taxon>Halobacillus</taxon>
    </lineage>
</organism>
<dbReference type="EMBL" id="JBHTBY010000011">
    <property type="protein sequence ID" value="MFC7321793.1"/>
    <property type="molecule type" value="Genomic_DNA"/>
</dbReference>
<dbReference type="PANTHER" id="PTHR12110:SF21">
    <property type="entry name" value="XYLOSE ISOMERASE-LIKE TIM BARREL DOMAIN-CONTAINING PROTEIN"/>
    <property type="match status" value="1"/>
</dbReference>
<dbReference type="Pfam" id="PF01261">
    <property type="entry name" value="AP_endonuc_2"/>
    <property type="match status" value="1"/>
</dbReference>
<name>A0ABW2K4P1_9BACI</name>
<comment type="caution">
    <text evidence="2">The sequence shown here is derived from an EMBL/GenBank/DDBJ whole genome shotgun (WGS) entry which is preliminary data.</text>
</comment>
<evidence type="ECO:0000259" key="1">
    <source>
        <dbReference type="Pfam" id="PF01261"/>
    </source>
</evidence>
<dbReference type="Proteomes" id="UP001596494">
    <property type="component" value="Unassembled WGS sequence"/>
</dbReference>
<dbReference type="InterPro" id="IPR013022">
    <property type="entry name" value="Xyl_isomerase-like_TIM-brl"/>
</dbReference>
<keyword evidence="2" id="KW-0413">Isomerase</keyword>
<proteinExistence type="predicted"/>
<dbReference type="SUPFAM" id="SSF51658">
    <property type="entry name" value="Xylose isomerase-like"/>
    <property type="match status" value="1"/>
</dbReference>
<dbReference type="PANTHER" id="PTHR12110">
    <property type="entry name" value="HYDROXYPYRUVATE ISOMERASE"/>
    <property type="match status" value="1"/>
</dbReference>
<protein>
    <submittedName>
        <fullName evidence="2">Sugar phosphate isomerase/epimerase family protein</fullName>
    </submittedName>
</protein>
<dbReference type="InterPro" id="IPR050312">
    <property type="entry name" value="IolE/XylAMocC-like"/>
</dbReference>
<evidence type="ECO:0000313" key="3">
    <source>
        <dbReference type="Proteomes" id="UP001596494"/>
    </source>
</evidence>
<keyword evidence="3" id="KW-1185">Reference proteome</keyword>
<dbReference type="Gene3D" id="3.20.20.150">
    <property type="entry name" value="Divalent-metal-dependent TIM barrel enzymes"/>
    <property type="match status" value="1"/>
</dbReference>
<dbReference type="RefSeq" id="WP_289215736.1">
    <property type="nucleotide sequence ID" value="NZ_JAPVRC010000004.1"/>
</dbReference>
<dbReference type="GO" id="GO:0016853">
    <property type="term" value="F:isomerase activity"/>
    <property type="evidence" value="ECO:0007669"/>
    <property type="project" value="UniProtKB-KW"/>
</dbReference>